<dbReference type="PANTHER" id="PTHR23244:SF441">
    <property type="entry name" value="KELCH REPEAT PROTEIN"/>
    <property type="match status" value="1"/>
</dbReference>
<evidence type="ECO:0000256" key="2">
    <source>
        <dbReference type="SAM" id="Phobius"/>
    </source>
</evidence>
<dbReference type="EMBL" id="ML119134">
    <property type="protein sequence ID" value="RPB11655.1"/>
    <property type="molecule type" value="Genomic_DNA"/>
</dbReference>
<feature type="signal peptide" evidence="3">
    <location>
        <begin position="1"/>
        <end position="20"/>
    </location>
</feature>
<protein>
    <recommendedName>
        <fullName evidence="6">Galactose oxidase</fullName>
    </recommendedName>
</protein>
<feature type="chain" id="PRO_5018179791" description="Galactose oxidase" evidence="3">
    <location>
        <begin position="21"/>
        <end position="574"/>
    </location>
</feature>
<dbReference type="STRING" id="1392247.A0A3N4L104"/>
<dbReference type="InParanoid" id="A0A3N4L104"/>
<evidence type="ECO:0000256" key="3">
    <source>
        <dbReference type="SAM" id="SignalP"/>
    </source>
</evidence>
<dbReference type="PANTHER" id="PTHR23244">
    <property type="entry name" value="KELCH REPEAT DOMAIN"/>
    <property type="match status" value="1"/>
</dbReference>
<sequence length="574" mass="62463">MKSAILLVMMLSTLFGFSWGGALISKRQSEPAKKQVATDICDRRYHSTYLLTPVFNYIQYIDLSTRWTISSPDLTSETKPTSVVTVQEACAWSDGVDFYQYGGWRASSDQESFRVWDYDGSEWSPVSPGTVNRLASGACTDAPMIKKSYAYGGFQNSQTTSDPWLISVWAGYGSSNLIEFDWDTKTARNVTYTDQSNDPAGTLDNGVAYVPVGSQGILVAISGRRSNAEDGFSQLSGFSEIRVFDIASSTWYYQATKAASPTDGIPNARVQACTVVVPAADNSSYNIYMFGGSSNDNISGSFNDMWVLSLPSFKWIKIRNKASDSAYIPLARTSHTCHLIGKRQMVVIGGARSAAAHKQCNTKSVFVFDLTRLVWRNEFDPNEVAYELPKNITDVIGGDEFGNAVASQNKPDTWTNTAVQDIFFGSDVPQTTASSTAIPDDTTPEESSTPTGAIVGGVVGGVAALAAIAFGLFFLRRRRRRGPIHHSQDDEPKINPNQNAQELNADQTALHELDPENAAVYELGGDYYSRQAGGAGEYSALNELDAELPSPRTETVDGVERFVEGPTTKKPVGG</sequence>
<feature type="region of interest" description="Disordered" evidence="1">
    <location>
        <begin position="430"/>
        <end position="452"/>
    </location>
</feature>
<keyword evidence="3" id="KW-0732">Signal</keyword>
<dbReference type="Pfam" id="PF24681">
    <property type="entry name" value="Kelch_KLHDC2_KLHL20_DRC7"/>
    <property type="match status" value="1"/>
</dbReference>
<proteinExistence type="predicted"/>
<accession>A0A3N4L104</accession>
<keyword evidence="2" id="KW-0472">Membrane</keyword>
<name>A0A3N4L104_9PEZI</name>
<evidence type="ECO:0008006" key="6">
    <source>
        <dbReference type="Google" id="ProtNLM"/>
    </source>
</evidence>
<keyword evidence="2" id="KW-0812">Transmembrane</keyword>
<keyword evidence="2" id="KW-1133">Transmembrane helix</keyword>
<dbReference type="Gene3D" id="2.120.10.80">
    <property type="entry name" value="Kelch-type beta propeller"/>
    <property type="match status" value="1"/>
</dbReference>
<dbReference type="OrthoDB" id="10251809at2759"/>
<keyword evidence="5" id="KW-1185">Reference proteome</keyword>
<gene>
    <name evidence="4" type="ORF">P167DRAFT_565763</name>
</gene>
<evidence type="ECO:0000256" key="1">
    <source>
        <dbReference type="SAM" id="MobiDB-lite"/>
    </source>
</evidence>
<dbReference type="InterPro" id="IPR011043">
    <property type="entry name" value="Gal_Oxase/kelch_b-propeller"/>
</dbReference>
<dbReference type="SUPFAM" id="SSF50965">
    <property type="entry name" value="Galactose oxidase, central domain"/>
    <property type="match status" value="1"/>
</dbReference>
<dbReference type="Proteomes" id="UP000277580">
    <property type="component" value="Unassembled WGS sequence"/>
</dbReference>
<evidence type="ECO:0000313" key="5">
    <source>
        <dbReference type="Proteomes" id="UP000277580"/>
    </source>
</evidence>
<evidence type="ECO:0000313" key="4">
    <source>
        <dbReference type="EMBL" id="RPB11655.1"/>
    </source>
</evidence>
<dbReference type="InterPro" id="IPR015915">
    <property type="entry name" value="Kelch-typ_b-propeller"/>
</dbReference>
<reference evidence="4 5" key="1">
    <citation type="journal article" date="2018" name="Nat. Ecol. Evol.">
        <title>Pezizomycetes genomes reveal the molecular basis of ectomycorrhizal truffle lifestyle.</title>
        <authorList>
            <person name="Murat C."/>
            <person name="Payen T."/>
            <person name="Noel B."/>
            <person name="Kuo A."/>
            <person name="Morin E."/>
            <person name="Chen J."/>
            <person name="Kohler A."/>
            <person name="Krizsan K."/>
            <person name="Balestrini R."/>
            <person name="Da Silva C."/>
            <person name="Montanini B."/>
            <person name="Hainaut M."/>
            <person name="Levati E."/>
            <person name="Barry K.W."/>
            <person name="Belfiori B."/>
            <person name="Cichocki N."/>
            <person name="Clum A."/>
            <person name="Dockter R.B."/>
            <person name="Fauchery L."/>
            <person name="Guy J."/>
            <person name="Iotti M."/>
            <person name="Le Tacon F."/>
            <person name="Lindquist E.A."/>
            <person name="Lipzen A."/>
            <person name="Malagnac F."/>
            <person name="Mello A."/>
            <person name="Molinier V."/>
            <person name="Miyauchi S."/>
            <person name="Poulain J."/>
            <person name="Riccioni C."/>
            <person name="Rubini A."/>
            <person name="Sitrit Y."/>
            <person name="Splivallo R."/>
            <person name="Traeger S."/>
            <person name="Wang M."/>
            <person name="Zifcakova L."/>
            <person name="Wipf D."/>
            <person name="Zambonelli A."/>
            <person name="Paolocci F."/>
            <person name="Nowrousian M."/>
            <person name="Ottonello S."/>
            <person name="Baldrian P."/>
            <person name="Spatafora J.W."/>
            <person name="Henrissat B."/>
            <person name="Nagy L.G."/>
            <person name="Aury J.M."/>
            <person name="Wincker P."/>
            <person name="Grigoriev I.V."/>
            <person name="Bonfante P."/>
            <person name="Martin F.M."/>
        </authorList>
    </citation>
    <scope>NUCLEOTIDE SEQUENCE [LARGE SCALE GENOMIC DNA]</scope>
    <source>
        <strain evidence="4 5">CCBAS932</strain>
    </source>
</reference>
<feature type="transmembrane region" description="Helical" evidence="2">
    <location>
        <begin position="453"/>
        <end position="475"/>
    </location>
</feature>
<dbReference type="AlphaFoldDB" id="A0A3N4L104"/>
<organism evidence="4 5">
    <name type="scientific">Morchella conica CCBAS932</name>
    <dbReference type="NCBI Taxonomy" id="1392247"/>
    <lineage>
        <taxon>Eukaryota</taxon>
        <taxon>Fungi</taxon>
        <taxon>Dikarya</taxon>
        <taxon>Ascomycota</taxon>
        <taxon>Pezizomycotina</taxon>
        <taxon>Pezizomycetes</taxon>
        <taxon>Pezizales</taxon>
        <taxon>Morchellaceae</taxon>
        <taxon>Morchella</taxon>
    </lineage>
</organism>